<accession>A0A8H4AT02</accession>
<organism evidence="3 4">
    <name type="scientific">Gigaspora margarita</name>
    <dbReference type="NCBI Taxonomy" id="4874"/>
    <lineage>
        <taxon>Eukaryota</taxon>
        <taxon>Fungi</taxon>
        <taxon>Fungi incertae sedis</taxon>
        <taxon>Mucoromycota</taxon>
        <taxon>Glomeromycotina</taxon>
        <taxon>Glomeromycetes</taxon>
        <taxon>Diversisporales</taxon>
        <taxon>Gigasporaceae</taxon>
        <taxon>Gigaspora</taxon>
    </lineage>
</organism>
<keyword evidence="2" id="KW-1133">Transmembrane helix</keyword>
<dbReference type="AlphaFoldDB" id="A0A8H4AT02"/>
<dbReference type="EMBL" id="WTPW01000254">
    <property type="protein sequence ID" value="KAF0529925.1"/>
    <property type="molecule type" value="Genomic_DNA"/>
</dbReference>
<sequence>MEPYILLACIIILFLCLQNIYVQVKRSAQILIWYSISNFITVISFVLAGIFLPNDFSLSNATTFESVMCGICGILHSTSSISRYGVALALSTELFVSLGLSDPITKRNSVYIRRLNIILTLVIPILSITLSIIMLTLHHNPVFEVVDTGGICSVSRYDDYRLLLFILRTVPQYLPVYPSCILSVITVIPVAGKVYNTYRSRESFALPWQSKLSTKSSPLRSTRAGPPPETTSSSKPVIPPNVLLRMASWCCLLLFSSIPDATIKLIQNIHYVIYNNQIYLINNPFLNRNGVTLQMFLSMILFLLCFGTGEFAAKQYGIFWTKVIGFICCSSSKNQTSEIDTISSRSLDSDLDPSAIPPSFILSPQIARPRFKTTIDKRYLTGARAGWVTCKSLVRQKCHYPTESDSGNKSTDISSPPLVYSNSTPKIDKKYLTGARAGWVARNSTLYQNSQASINSDSENKDIDYKSSSIENQQEIISHTVSIGENSCTCIRLDSKLSHTGSIIDQILVDNLEETKSNL</sequence>
<proteinExistence type="predicted"/>
<feature type="transmembrane region" description="Helical" evidence="2">
    <location>
        <begin position="176"/>
        <end position="195"/>
    </location>
</feature>
<evidence type="ECO:0000256" key="2">
    <source>
        <dbReference type="SAM" id="Phobius"/>
    </source>
</evidence>
<dbReference type="OrthoDB" id="2405853at2759"/>
<feature type="transmembrane region" description="Helical" evidence="2">
    <location>
        <begin position="32"/>
        <end position="52"/>
    </location>
</feature>
<feature type="transmembrane region" description="Helical" evidence="2">
    <location>
        <begin position="293"/>
        <end position="313"/>
    </location>
</feature>
<gene>
    <name evidence="3" type="ORF">F8M41_012465</name>
</gene>
<evidence type="ECO:0000313" key="3">
    <source>
        <dbReference type="EMBL" id="KAF0529925.1"/>
    </source>
</evidence>
<keyword evidence="2" id="KW-0472">Membrane</keyword>
<protein>
    <submittedName>
        <fullName evidence="3">Uncharacterized protein</fullName>
    </submittedName>
</protein>
<evidence type="ECO:0000256" key="1">
    <source>
        <dbReference type="SAM" id="MobiDB-lite"/>
    </source>
</evidence>
<name>A0A8H4AT02_GIGMA</name>
<reference evidence="3 4" key="1">
    <citation type="journal article" date="2019" name="Environ. Microbiol.">
        <title>At the nexus of three kingdoms: the genome of the mycorrhizal fungus Gigaspora margarita provides insights into plant, endobacterial and fungal interactions.</title>
        <authorList>
            <person name="Venice F."/>
            <person name="Ghignone S."/>
            <person name="Salvioli di Fossalunga A."/>
            <person name="Amselem J."/>
            <person name="Novero M."/>
            <person name="Xianan X."/>
            <person name="Sedzielewska Toro K."/>
            <person name="Morin E."/>
            <person name="Lipzen A."/>
            <person name="Grigoriev I.V."/>
            <person name="Henrissat B."/>
            <person name="Martin F.M."/>
            <person name="Bonfante P."/>
        </authorList>
    </citation>
    <scope>NUCLEOTIDE SEQUENCE [LARGE SCALE GENOMIC DNA]</scope>
    <source>
        <strain evidence="3 4">BEG34</strain>
    </source>
</reference>
<feature type="region of interest" description="Disordered" evidence="1">
    <location>
        <begin position="215"/>
        <end position="235"/>
    </location>
</feature>
<keyword evidence="4" id="KW-1185">Reference proteome</keyword>
<comment type="caution">
    <text evidence="3">The sequence shown here is derived from an EMBL/GenBank/DDBJ whole genome shotgun (WGS) entry which is preliminary data.</text>
</comment>
<keyword evidence="2" id="KW-0812">Transmembrane</keyword>
<feature type="transmembrane region" description="Helical" evidence="2">
    <location>
        <begin position="115"/>
        <end position="137"/>
    </location>
</feature>
<dbReference type="Proteomes" id="UP000439903">
    <property type="component" value="Unassembled WGS sequence"/>
</dbReference>
<evidence type="ECO:0000313" key="4">
    <source>
        <dbReference type="Proteomes" id="UP000439903"/>
    </source>
</evidence>